<organism evidence="2 3">
    <name type="scientific">Didymosphaeria variabile</name>
    <dbReference type="NCBI Taxonomy" id="1932322"/>
    <lineage>
        <taxon>Eukaryota</taxon>
        <taxon>Fungi</taxon>
        <taxon>Dikarya</taxon>
        <taxon>Ascomycota</taxon>
        <taxon>Pezizomycotina</taxon>
        <taxon>Dothideomycetes</taxon>
        <taxon>Pleosporomycetidae</taxon>
        <taxon>Pleosporales</taxon>
        <taxon>Massarineae</taxon>
        <taxon>Didymosphaeriaceae</taxon>
        <taxon>Didymosphaeria</taxon>
    </lineage>
</organism>
<protein>
    <recommendedName>
        <fullName evidence="1">F-box domain-containing protein</fullName>
    </recommendedName>
</protein>
<dbReference type="OrthoDB" id="3140657at2759"/>
<dbReference type="InterPro" id="IPR001810">
    <property type="entry name" value="F-box_dom"/>
</dbReference>
<dbReference type="PANTHER" id="PTHR42057">
    <property type="entry name" value="F-BOX DOMAIN PROTEIN (AFU_ORTHOLOGUE AFUA_4G00200)"/>
    <property type="match status" value="1"/>
</dbReference>
<sequence>MWLSLPVELQRQCLQSLDVETLRSFRLVNKSVSTLATQTLFGTVRLYHSEQGVDLLDEEEDENTEKEIPESVQKYDNILEDNSLRPLVRTVIFHTIDPNNTDEDDYDQSESDLNKSYKISLKNVSRFPHLREVKLVFSRQCAVDDETTAWTKDVAETVCFRTDVLNALLKGLCVDKKYSMPHFDTLTIQNLQDHTSDLVYDSLNFAPVLRKLKKLNLCIATESDDAAPENDINEPGCHKMFNSDLCSRWLAPLQGQLTHLSLYATQCFWGFWPFCDLRTVHFPHLQSLSLGNWTIAHEWQIEWILSHGATVEELLLDDCPIITAAYLEEEQVAKHFPGLEPLYVSERGWKIFIKELNLRWHHIFPRFRTGLPKLRHFAIGHGDWDEQNMFEERYELAPRLIHDRYHIFDNGIGPSQWVGGGGHWVLSHARNADEKGRRGHALNTGERQHTTYYFPTCDEEDREALVELLGVVEGRAGAKV</sequence>
<evidence type="ECO:0000259" key="1">
    <source>
        <dbReference type="Pfam" id="PF00646"/>
    </source>
</evidence>
<dbReference type="InterPro" id="IPR032675">
    <property type="entry name" value="LRR_dom_sf"/>
</dbReference>
<dbReference type="PANTHER" id="PTHR42057:SF2">
    <property type="entry name" value="F-BOX DOMAIN PROTEIN (AFU_ORTHOLOGUE AFUA_4G00200)-RELATED"/>
    <property type="match status" value="1"/>
</dbReference>
<feature type="domain" description="F-box" evidence="1">
    <location>
        <begin position="2"/>
        <end position="36"/>
    </location>
</feature>
<dbReference type="EMBL" id="JAPEUX010000003">
    <property type="protein sequence ID" value="KAJ4355816.1"/>
    <property type="molecule type" value="Genomic_DNA"/>
</dbReference>
<evidence type="ECO:0000313" key="2">
    <source>
        <dbReference type="EMBL" id="KAJ4355816.1"/>
    </source>
</evidence>
<dbReference type="SUPFAM" id="SSF52047">
    <property type="entry name" value="RNI-like"/>
    <property type="match status" value="1"/>
</dbReference>
<keyword evidence="3" id="KW-1185">Reference proteome</keyword>
<dbReference type="GeneID" id="80907367"/>
<accession>A0A9W8XQ24</accession>
<name>A0A9W8XQ24_9PLEO</name>
<reference evidence="2" key="1">
    <citation type="submission" date="2022-10" db="EMBL/GenBank/DDBJ databases">
        <title>Tapping the CABI collections for fungal endophytes: first genome assemblies for Collariella, Neodidymelliopsis, Ascochyta clinopodiicola, Didymella pomorum, Didymosphaeria variabile, Neocosmospora piperis and Neocucurbitaria cava.</title>
        <authorList>
            <person name="Hill R."/>
        </authorList>
    </citation>
    <scope>NUCLEOTIDE SEQUENCE</scope>
    <source>
        <strain evidence="2">IMI 356815</strain>
    </source>
</reference>
<dbReference type="AlphaFoldDB" id="A0A9W8XQ24"/>
<evidence type="ECO:0000313" key="3">
    <source>
        <dbReference type="Proteomes" id="UP001140513"/>
    </source>
</evidence>
<dbReference type="Pfam" id="PF00646">
    <property type="entry name" value="F-box"/>
    <property type="match status" value="1"/>
</dbReference>
<gene>
    <name evidence="2" type="ORF">N0V89_003837</name>
</gene>
<dbReference type="Gene3D" id="3.80.10.10">
    <property type="entry name" value="Ribonuclease Inhibitor"/>
    <property type="match status" value="1"/>
</dbReference>
<dbReference type="RefSeq" id="XP_056072942.1">
    <property type="nucleotide sequence ID" value="XM_056212634.1"/>
</dbReference>
<dbReference type="Proteomes" id="UP001140513">
    <property type="component" value="Unassembled WGS sequence"/>
</dbReference>
<comment type="caution">
    <text evidence="2">The sequence shown here is derived from an EMBL/GenBank/DDBJ whole genome shotgun (WGS) entry which is preliminary data.</text>
</comment>
<proteinExistence type="predicted"/>